<reference evidence="3" key="1">
    <citation type="submission" date="2013-04" db="EMBL/GenBank/DDBJ databases">
        <title>The Genome Sequence of Fonticula alba ATCC 38817.</title>
        <authorList>
            <consortium name="The Broad Institute Genomics Platform"/>
            <person name="Russ C."/>
            <person name="Cuomo C."/>
            <person name="Burger G."/>
            <person name="Gray M.W."/>
            <person name="Holland P.W.H."/>
            <person name="King N."/>
            <person name="Lang F.B.F."/>
            <person name="Roger A.J."/>
            <person name="Ruiz-Trillo I."/>
            <person name="Brown M."/>
            <person name="Walker B."/>
            <person name="Young S."/>
            <person name="Zeng Q."/>
            <person name="Gargeya S."/>
            <person name="Fitzgerald M."/>
            <person name="Haas B."/>
            <person name="Abouelleil A."/>
            <person name="Allen A.W."/>
            <person name="Alvarado L."/>
            <person name="Arachchi H.M."/>
            <person name="Berlin A.M."/>
            <person name="Chapman S.B."/>
            <person name="Gainer-Dewar J."/>
            <person name="Goldberg J."/>
            <person name="Griggs A."/>
            <person name="Gujja S."/>
            <person name="Hansen M."/>
            <person name="Howarth C."/>
            <person name="Imamovic A."/>
            <person name="Ireland A."/>
            <person name="Larimer J."/>
            <person name="McCowan C."/>
            <person name="Murphy C."/>
            <person name="Pearson M."/>
            <person name="Poon T.W."/>
            <person name="Priest M."/>
            <person name="Roberts A."/>
            <person name="Saif S."/>
            <person name="Shea T."/>
            <person name="Sisk P."/>
            <person name="Sykes S."/>
            <person name="Wortman J."/>
            <person name="Nusbaum C."/>
            <person name="Birren B."/>
        </authorList>
    </citation>
    <scope>NUCLEOTIDE SEQUENCE [LARGE SCALE GENOMIC DNA]</scope>
    <source>
        <strain evidence="3">ATCC 38817</strain>
    </source>
</reference>
<sequence length="3046" mass="312482">MQSLGGGGPVCWIKSRELAFSFGRTALGPALMSEQDGFESTSNFASQEDLPPVPKILQQSPDLLVQLQPVPTSPATPDAFNLLCWGIRGGLGDGAPPKHAFALQHRRALYRPSAGKLDISRVLWSAESRLSPSMFSIGLGGGAVGLVALASTGGCPDRPTLFPSSVVLMRFDIPTAFQVSPSLSAGPRPGPLLRAPGRPAGPRRFGPASALSVTAILSSHIAPASALSLASPLAGSVSAAGRIVLWGGTPPARSTSGLQEGLAIYPTGSLRFMAPGAERGPDLLSIVPDSAGNPVAVTYATANRMRMVPLAQGGPGGSVSYQSVEPAPEAGSDDMASGPAAGRFISIIPVTVRDDPTTAGDDSPPPVLSMGLTVTGRLHLVGPCHFADGSTTALLGPWAAPGPAHRRVGRPLQAGLIWLASDRLGLLHYRASACSVGRPATGLGGDALAGTPAPAAVDPESTPSSSPPFPRRLVYVLTDTGLLILWRLVLNADDSRPDDDLLVELRPVGALCVGDLLATPAAPVSLALRLTPVEQLADQGCGSAALRTEAAGSGASPRLAVWRSDMGACGPGLPHGLVLHFGLSLPRVAGGANAHVAEGGSAEAPLGDMDLAAWVEFTFRLPDSSPKPMSITGFSLQDLTSALLTGHGVLHGVSPGDHRPRLLHALARLPASLLTSYLASPLVANSPAREADSPAAAGIPPLVRSVLLSIHASLVKLLPRQRQDSPGLNTQDAGALDLDVYRCAAPVLDLLPTGPPLPSAGGTAAGARSPAGGLALGGDDAGDTEVDILSGALGRAGAKRPGAGDSSDEQSLSKYDDLFGGPSFAEEPALGIAEDLPTGGEVRETRGMSFFANATGEPEFEHLKQLYYWLDDQALLPTLSVLLGLSDVEIGHLRGLTRLFLSMPDSLGDSASIRFLSAAVRLGDPVDTGFYDRYGDESIVDAAPGGATGSGTDPRAGQLTYADLSWAVHAPAEVHPLMLRSCAQMLLDWRVRQRQRAAAAAGTTAPAPSPDAETLDSFRWTTERLCAIGAPLWYGLDPCVEAGAGHGAAAEPPPLSPSFADLLDACCKGAYLRRRDPWDCMLLYLALGRQAAILGLWRVAAGSGRADAQRLVGLLSRDFGSDPRAAKAAQLNAYDLLAKRRPHHAAALFILGGDAPGAVRVLRRHVGLMEAALVARALDHTTGHRTTQPGPQLRALLQAEALLLQGEWYRVARPSPAAAGGRATSWRRPDACSAPVAFPLLSNSRGLGGRAAGAAPALEGQCWCAPAGPAPNAGSLADGGLVSPCMLTDGDASAAADPWAFHLCHWFLGHRDLAVRCLFQLDPAQHQVTPGSEDVPETLLGPGSADPMHTVSLMEWLRLLSRYRGARSASGPGPTPGTELLSYPHQESLMLTAASHLLQVALPESGRLGGTSVQILPAGDSLVGVFAVLRIISRVLRSIRAYAADVSEAVAAVREAAAAAAAAAASMPPRAAAAAVSAAVALESLGLGLADGTSAAAPSARKSAFDSFTFSDASSSSESEADEAADMSDMFRPAPAPAPVRSAFDSFSFGSDSEEEPAAPAPAPVRTAFDNFSFGSDSDEESASPAEAPSFSFKPAPAPASAPAPAARSIFDSFDFGGESDAEQPADAGAEPPAAGTTADTSPVSFNFARPAASAPAARSIFDDFGAGGPPGPGSFDFEAAPVIQKRRTLFDSFFADGPTAPASAGTDGADAGGPDAGGPESPEHTPASLLVARHSPHLLLSLHAVSLSLAEHALLGALPVAVMTRRFSELLEAARRFVNDAGGLTAPRVAPQPGGDPRAGISEIQLVEVDRQALQLVDSLTCLALSWSDSSAMAPQPDLPPGGPDTGVPLERLFSRQPPNSPALLTAGRRDTTPEIQLLRMSHRSQRWASACLALLAQVVPHKTASRPSAGQRLELSPVTLPETSSLLDATFALAESLPFESPIPKAILVHVATARALAVVTSSLQQIATGSGAVDWDSLLWCMDVLSNPDARPRPLPIPMSNLRLLEAPDFDAGQPLSQAEQHLANLPAEFVTEEDVRLADMWRQMRRQKAQDEHAEKLRTMMSAFVAVLRALAKSPESALSIRSANRLDSVTAAASCHRDAIEAIADRLQFMLVCNDDAAASPAFPLKDLGVNAFRSVELANRITRKHLASDSDPLRRLIPSPDDIAQAVAISDHPIRSFAVSSEVGSRRVVLCSGDHLFEFNLPGPSTVPKIPGLVLAAATGGQFSPSFGIRQMIYENTHVSSDPASGQALFRKRQHRTSATSPGSSSTSASSTGGGDSSVSASSIGSFFSRIRTKHIRPRSFVKLTCVSAFVGLLYIVSLGRRVRVQSEKSPSRSSSNLLLDAPEPVAPSAGASPASARPQRYSLQAPPVSISTYDPLIRPKCASDIIASHPELPYYITADPDRPQLLLWQFRRPGPMLTFALPPHLDEAHFGQLTCARFDSTGSRVAAGTSAGHVAVWAFTAPDAGASLVAEDDRLHELLSGQAVVFPTNILLGAHRNGSPVEDLIFFDSVGRLATAGSAPPKGDAGSSLALSVAAAATSIGGSAGSGGMSFASGGPGGGLAGHPSGHSASASSPAAGGHQSGRGGPGAARGPDAPGSSGTPSGAPGPAGGHHSSHSVGLGAGILPGSGSGLSFGNAESSHPAGGYVALWDLLLPTEQALVASVYLPGLPGGCTAINLLPHPVTNQLMLVAGGRRGHLAVALLNELTSKAAATAATVAALTTPSLSGASGSGGGSLGSAGSLAGVGPLAGQNSNEVGTGEAIPPARPCPAVVVPLSATASNAPITHPGSSLTGSHSMSNLSHFGHSGSHSVSGSSLAGGSLSTGGHASLPPSPSGNLQHSSSATLGRSGSSALGGFSSSSSPTESGFPIRSIGSSLHSDQIWTVSSDSTLRSWCPVRICCTSIVASPRADALQHTGPISYVDNTGSEISGPLAFSPTFLAPGPRVPHSSNSLASSSFSMRSVFNQLFRNQDPRAEAPANLWIEASVSSPVAGRGGVRPPGGAANARGPAGARRSAGGPPHTEAILTAGCDGVLRWVTGVF</sequence>
<feature type="compositionally biased region" description="Low complexity" evidence="1">
    <location>
        <begin position="1583"/>
        <end position="1595"/>
    </location>
</feature>
<feature type="region of interest" description="Disordered" evidence="1">
    <location>
        <begin position="795"/>
        <end position="818"/>
    </location>
</feature>
<feature type="compositionally biased region" description="Low complexity" evidence="1">
    <location>
        <begin position="2348"/>
        <end position="2365"/>
    </location>
</feature>
<feature type="region of interest" description="Disordered" evidence="1">
    <location>
        <begin position="2250"/>
        <end position="2285"/>
    </location>
</feature>
<feature type="region of interest" description="Disordered" evidence="1">
    <location>
        <begin position="445"/>
        <end position="466"/>
    </location>
</feature>
<dbReference type="InterPro" id="IPR036322">
    <property type="entry name" value="WD40_repeat_dom_sf"/>
</dbReference>
<dbReference type="SUPFAM" id="SSF50978">
    <property type="entry name" value="WD40 repeat-like"/>
    <property type="match status" value="1"/>
</dbReference>
<protein>
    <recommendedName>
        <fullName evidence="2">RAVE complex protein Rav1 C-terminal domain-containing protein</fullName>
    </recommendedName>
</protein>
<keyword evidence="4" id="KW-1185">Reference proteome</keyword>
<feature type="region of interest" description="Disordered" evidence="1">
    <location>
        <begin position="2562"/>
        <end position="2628"/>
    </location>
</feature>
<dbReference type="eggNOG" id="KOG1064">
    <property type="taxonomic scope" value="Eukaryota"/>
</dbReference>
<dbReference type="EMBL" id="KB932201">
    <property type="protein sequence ID" value="KCV73248.1"/>
    <property type="molecule type" value="Genomic_DNA"/>
</dbReference>
<feature type="compositionally biased region" description="Low complexity" evidence="1">
    <location>
        <begin position="2569"/>
        <end position="2585"/>
    </location>
</feature>
<evidence type="ECO:0000313" key="3">
    <source>
        <dbReference type="EMBL" id="KCV73248.1"/>
    </source>
</evidence>
<accession>A0A058ZH34</accession>
<dbReference type="Proteomes" id="UP000030693">
    <property type="component" value="Unassembled WGS sequence"/>
</dbReference>
<dbReference type="PANTHER" id="PTHR13950:SF9">
    <property type="entry name" value="RABCONNECTIN-3A"/>
    <property type="match status" value="1"/>
</dbReference>
<feature type="compositionally biased region" description="Low complexity" evidence="1">
    <location>
        <begin position="1698"/>
        <end position="1710"/>
    </location>
</feature>
<feature type="compositionally biased region" description="Gly residues" evidence="1">
    <location>
        <begin position="2586"/>
        <end position="2595"/>
    </location>
</feature>
<feature type="region of interest" description="Disordered" evidence="1">
    <location>
        <begin position="1510"/>
        <end position="1645"/>
    </location>
</feature>
<dbReference type="GO" id="GO:0043291">
    <property type="term" value="C:RAVE complex"/>
    <property type="evidence" value="ECO:0007669"/>
    <property type="project" value="TreeGrafter"/>
</dbReference>
<name>A0A058ZH34_FONAL</name>
<feature type="compositionally biased region" description="Low complexity" evidence="1">
    <location>
        <begin position="1542"/>
        <end position="1551"/>
    </location>
</feature>
<feature type="compositionally biased region" description="Low complexity" evidence="1">
    <location>
        <begin position="1625"/>
        <end position="1641"/>
    </location>
</feature>
<feature type="domain" description="RAVE complex protein Rav1 C-terminal" evidence="2">
    <location>
        <begin position="1063"/>
        <end position="1202"/>
    </location>
</feature>
<dbReference type="GeneID" id="20525514"/>
<evidence type="ECO:0000256" key="1">
    <source>
        <dbReference type="SAM" id="MobiDB-lite"/>
    </source>
</evidence>
<feature type="compositionally biased region" description="Low complexity" evidence="1">
    <location>
        <begin position="2804"/>
        <end position="2835"/>
    </location>
</feature>
<feature type="compositionally biased region" description="Low complexity" evidence="1">
    <location>
        <begin position="448"/>
        <end position="464"/>
    </location>
</feature>
<dbReference type="InterPro" id="IPR052208">
    <property type="entry name" value="DmX-like/RAVE_component"/>
</dbReference>
<dbReference type="RefSeq" id="XP_009492949.1">
    <property type="nucleotide sequence ID" value="XM_009494674.1"/>
</dbReference>
<proteinExistence type="predicted"/>
<feature type="compositionally biased region" description="Low complexity" evidence="1">
    <location>
        <begin position="2596"/>
        <end position="2612"/>
    </location>
</feature>
<dbReference type="GO" id="GO:0007035">
    <property type="term" value="P:vacuolar acidification"/>
    <property type="evidence" value="ECO:0007669"/>
    <property type="project" value="TreeGrafter"/>
</dbReference>
<evidence type="ECO:0000259" key="2">
    <source>
        <dbReference type="Pfam" id="PF12234"/>
    </source>
</evidence>
<feature type="region of interest" description="Disordered" evidence="1">
    <location>
        <begin position="2997"/>
        <end position="3027"/>
    </location>
</feature>
<feature type="compositionally biased region" description="Low complexity" evidence="1">
    <location>
        <begin position="2263"/>
        <end position="2285"/>
    </location>
</feature>
<feature type="region of interest" description="Disordered" evidence="1">
    <location>
        <begin position="2333"/>
        <end position="2366"/>
    </location>
</feature>
<feature type="compositionally biased region" description="Low complexity" evidence="1">
    <location>
        <begin position="2846"/>
        <end position="2870"/>
    </location>
</feature>
<dbReference type="PANTHER" id="PTHR13950">
    <property type="entry name" value="RABCONNECTIN-RELATED"/>
    <property type="match status" value="1"/>
</dbReference>
<feature type="compositionally biased region" description="Low complexity" evidence="1">
    <location>
        <begin position="3005"/>
        <end position="3025"/>
    </location>
</feature>
<feature type="compositionally biased region" description="Polar residues" evidence="1">
    <location>
        <begin position="2790"/>
        <end position="2803"/>
    </location>
</feature>
<dbReference type="OrthoDB" id="342131at2759"/>
<feature type="region of interest" description="Disordered" evidence="1">
    <location>
        <begin position="2790"/>
        <end position="2870"/>
    </location>
</feature>
<feature type="region of interest" description="Disordered" evidence="1">
    <location>
        <begin position="1695"/>
        <end position="1727"/>
    </location>
</feature>
<dbReference type="STRING" id="691883.A0A058ZH34"/>
<dbReference type="Pfam" id="PF12234">
    <property type="entry name" value="Rav1p_C"/>
    <property type="match status" value="1"/>
</dbReference>
<organism evidence="3">
    <name type="scientific">Fonticula alba</name>
    <name type="common">Slime mold</name>
    <dbReference type="NCBI Taxonomy" id="691883"/>
    <lineage>
        <taxon>Eukaryota</taxon>
        <taxon>Rotosphaerida</taxon>
        <taxon>Fonticulaceae</taxon>
        <taxon>Fonticula</taxon>
    </lineage>
</organism>
<dbReference type="InterPro" id="IPR022033">
    <property type="entry name" value="Rav1p_C"/>
</dbReference>
<gene>
    <name evidence="3" type="ORF">H696_00789</name>
</gene>
<evidence type="ECO:0000313" key="4">
    <source>
        <dbReference type="Proteomes" id="UP000030693"/>
    </source>
</evidence>